<dbReference type="VEuPathDB" id="FungiDB:Z518_05436"/>
<gene>
    <name evidence="5" type="ORF">Z518_05436</name>
</gene>
<feature type="region of interest" description="Disordered" evidence="4">
    <location>
        <begin position="72"/>
        <end position="172"/>
    </location>
</feature>
<dbReference type="GO" id="GO:0005634">
    <property type="term" value="C:nucleus"/>
    <property type="evidence" value="ECO:0007669"/>
    <property type="project" value="UniProtKB-SubCell"/>
</dbReference>
<dbReference type="InterPro" id="IPR036864">
    <property type="entry name" value="Zn2-C6_fun-type_DNA-bd_sf"/>
</dbReference>
<name>A0A0D2IN68_9EURO</name>
<evidence type="ECO:0000313" key="6">
    <source>
        <dbReference type="Proteomes" id="UP000053617"/>
    </source>
</evidence>
<dbReference type="Pfam" id="PF11951">
    <property type="entry name" value="Fungal_trans_2"/>
    <property type="match status" value="1"/>
</dbReference>
<dbReference type="OrthoDB" id="2015447at2759"/>
<feature type="compositionally biased region" description="Polar residues" evidence="4">
    <location>
        <begin position="137"/>
        <end position="153"/>
    </location>
</feature>
<organism evidence="5 6">
    <name type="scientific">Rhinocladiella mackenziei CBS 650.93</name>
    <dbReference type="NCBI Taxonomy" id="1442369"/>
    <lineage>
        <taxon>Eukaryota</taxon>
        <taxon>Fungi</taxon>
        <taxon>Dikarya</taxon>
        <taxon>Ascomycota</taxon>
        <taxon>Pezizomycotina</taxon>
        <taxon>Eurotiomycetes</taxon>
        <taxon>Chaetothyriomycetidae</taxon>
        <taxon>Chaetothyriales</taxon>
        <taxon>Herpotrichiellaceae</taxon>
        <taxon>Rhinocladiella</taxon>
    </lineage>
</organism>
<dbReference type="SUPFAM" id="SSF57701">
    <property type="entry name" value="Zn2/Cys6 DNA-binding domain"/>
    <property type="match status" value="1"/>
</dbReference>
<dbReference type="STRING" id="1442369.A0A0D2IN68"/>
<dbReference type="RefSeq" id="XP_013271702.1">
    <property type="nucleotide sequence ID" value="XM_013416248.1"/>
</dbReference>
<evidence type="ECO:0000256" key="3">
    <source>
        <dbReference type="ARBA" id="ARBA00023242"/>
    </source>
</evidence>
<accession>A0A0D2IN68</accession>
<feature type="compositionally biased region" description="Basic and acidic residues" evidence="4">
    <location>
        <begin position="154"/>
        <end position="168"/>
    </location>
</feature>
<dbReference type="PANTHER" id="PTHR37534">
    <property type="entry name" value="TRANSCRIPTIONAL ACTIVATOR PROTEIN UGA3"/>
    <property type="match status" value="1"/>
</dbReference>
<dbReference type="GO" id="GO:0000981">
    <property type="term" value="F:DNA-binding transcription factor activity, RNA polymerase II-specific"/>
    <property type="evidence" value="ECO:0007669"/>
    <property type="project" value="InterPro"/>
</dbReference>
<keyword evidence="3" id="KW-0539">Nucleus</keyword>
<protein>
    <recommendedName>
        <fullName evidence="7">Zn(2)-C6 fungal-type domain-containing protein</fullName>
    </recommendedName>
</protein>
<evidence type="ECO:0008006" key="7">
    <source>
        <dbReference type="Google" id="ProtNLM"/>
    </source>
</evidence>
<comment type="subcellular location">
    <subcellularLocation>
        <location evidence="1">Nucleus</location>
    </subcellularLocation>
</comment>
<dbReference type="InterPro" id="IPR021858">
    <property type="entry name" value="Fun_TF"/>
</dbReference>
<evidence type="ECO:0000256" key="1">
    <source>
        <dbReference type="ARBA" id="ARBA00004123"/>
    </source>
</evidence>
<dbReference type="EMBL" id="KN847478">
    <property type="protein sequence ID" value="KIX04566.1"/>
    <property type="molecule type" value="Genomic_DNA"/>
</dbReference>
<keyword evidence="2" id="KW-0238">DNA-binding</keyword>
<dbReference type="Proteomes" id="UP000053617">
    <property type="component" value="Unassembled WGS sequence"/>
</dbReference>
<dbReference type="GO" id="GO:0008270">
    <property type="term" value="F:zinc ion binding"/>
    <property type="evidence" value="ECO:0007669"/>
    <property type="project" value="InterPro"/>
</dbReference>
<dbReference type="GO" id="GO:0003677">
    <property type="term" value="F:DNA binding"/>
    <property type="evidence" value="ECO:0007669"/>
    <property type="project" value="UniProtKB-KW"/>
</dbReference>
<evidence type="ECO:0000256" key="4">
    <source>
        <dbReference type="SAM" id="MobiDB-lite"/>
    </source>
</evidence>
<proteinExistence type="predicted"/>
<keyword evidence="6" id="KW-1185">Reference proteome</keyword>
<evidence type="ECO:0000256" key="2">
    <source>
        <dbReference type="ARBA" id="ARBA00023125"/>
    </source>
</evidence>
<dbReference type="GeneID" id="25293507"/>
<dbReference type="HOGENOM" id="CLU_028540_1_0_1"/>
<dbReference type="PANTHER" id="PTHR37534:SF46">
    <property type="entry name" value="ZN(II)2CYS6 TRANSCRIPTION FACTOR (EUROFUNG)"/>
    <property type="match status" value="1"/>
</dbReference>
<evidence type="ECO:0000313" key="5">
    <source>
        <dbReference type="EMBL" id="KIX04566.1"/>
    </source>
</evidence>
<dbReference type="AlphaFoldDB" id="A0A0D2IN68"/>
<sequence>MAAAISPCSPNSPSPKFRRTNSLAFAKSDCHNCSSLGLHCDRQRPRCKTCQNSGIRCQGFSMQLTWHRNHSMVDKPPKVKSGTIVAGRNDSVSGIQMKRGSFPLDQDEESPRLHPASSRKQFMFVSGRSAKRRKQGYRSTRATQILDGQSSLNKSHDTSLRKSEHEATLEQPSEFPEYRGQVAPVAGDIINNDIPDFQTPAPDDYNNAPLQQSQILPIASSPGALMWDENNLDWNTAPGEELSQDILDGESLKQCLQIQQQSFEIPSPILGLEMATLASGTLGWDEHETNSPNAHDICRIPSSRKSSSGSDLSTQSNFAYYDSFIPQFCHSTLHSKFYGLLDMYDQEFCKYPVTNDFCVNPYRYRPETTKGSQHLLHAIMAISCHFRLRTPTQPQPPSDAIDHKNTAMVLYQGALSRSDVHLNGLSMLDTSLALWQVEATLSSLNIWKTHLTNAYHLLELCGGIQRWSISIKAHVQVSMLLWWDTMVGLLSREAPVFPYSYFEAVLKVEGRQPWTFYELNGCPRELLVPMMQLSNLAARQAERKRHSETISRLVAEIELSVRRYEYHGGGASDLLFEGIDVDEEALHRERDRYHCCEAFRYSLLIYILRIFRMSQSKVGRGADGVAVDTCTRPQLRFLARVALDHVHACRASSLIQKQLLFCVFIAGSETRTPAHRQFAREYCHRWYEKFGYQMYNTVLEIMETVWAEQDSGNEDFWWGDELDERRSREGNYVQFCFG</sequence>
<reference evidence="5 6" key="1">
    <citation type="submission" date="2015-01" db="EMBL/GenBank/DDBJ databases">
        <title>The Genome Sequence of Rhinocladiella mackenzie CBS 650.93.</title>
        <authorList>
            <consortium name="The Broad Institute Genomics Platform"/>
            <person name="Cuomo C."/>
            <person name="de Hoog S."/>
            <person name="Gorbushina A."/>
            <person name="Stielow B."/>
            <person name="Teixiera M."/>
            <person name="Abouelleil A."/>
            <person name="Chapman S.B."/>
            <person name="Priest M."/>
            <person name="Young S.K."/>
            <person name="Wortman J."/>
            <person name="Nusbaum C."/>
            <person name="Birren B."/>
        </authorList>
    </citation>
    <scope>NUCLEOTIDE SEQUENCE [LARGE SCALE GENOMIC DNA]</scope>
    <source>
        <strain evidence="5 6">CBS 650.93</strain>
    </source>
</reference>